<proteinExistence type="predicted"/>
<dbReference type="AlphaFoldDB" id="A0AAU8LP80"/>
<protein>
    <recommendedName>
        <fullName evidence="2">DUF5655 domain-containing protein</fullName>
    </recommendedName>
</protein>
<evidence type="ECO:0000313" key="1">
    <source>
        <dbReference type="EMBL" id="XCN71295.1"/>
    </source>
</evidence>
<evidence type="ECO:0008006" key="2">
    <source>
        <dbReference type="Google" id="ProtNLM"/>
    </source>
</evidence>
<dbReference type="KEGG" id="eaj:Q3M24_13340"/>
<sequence length="140" mass="16220">MVNVCKAELESFLEEWQEGPERNKEIFLQYKEQMERDENIQLEFLPRPGITYSLRIAHKEQKARPLIAMIDVIEDAPRWLSVCFYNDMITDPEEQGDAVPGGLLGEDAVCFDLEAWDDERVRYVASRLDEACQHAAQEGQ</sequence>
<accession>A0AAU8LP80</accession>
<name>A0AAU8LP80_9BACT</name>
<organism evidence="1">
    <name type="scientific">Candidatus Electrothrix aestuarii</name>
    <dbReference type="NCBI Taxonomy" id="3062594"/>
    <lineage>
        <taxon>Bacteria</taxon>
        <taxon>Pseudomonadati</taxon>
        <taxon>Thermodesulfobacteriota</taxon>
        <taxon>Desulfobulbia</taxon>
        <taxon>Desulfobulbales</taxon>
        <taxon>Desulfobulbaceae</taxon>
        <taxon>Candidatus Electrothrix</taxon>
    </lineage>
</organism>
<reference evidence="1" key="1">
    <citation type="journal article" date="2024" name="Syst. Appl. Microbiol.">
        <title>First single-strain enrichments of Electrothrix cable bacteria, description of E. aestuarii sp. nov. and E. rattekaaiensis sp. nov., and proposal of a cable bacteria taxonomy following the rules of the SeqCode.</title>
        <authorList>
            <person name="Plum-Jensen L.E."/>
            <person name="Schramm A."/>
            <person name="Marshall I.P.G."/>
        </authorList>
    </citation>
    <scope>NUCLEOTIDE SEQUENCE</scope>
    <source>
        <strain evidence="1">Rat1</strain>
    </source>
</reference>
<gene>
    <name evidence="1" type="ORF">Q3M24_13340</name>
</gene>
<reference evidence="1" key="2">
    <citation type="submission" date="2024-06" db="EMBL/GenBank/DDBJ databases">
        <authorList>
            <person name="Plum-Jensen L.E."/>
            <person name="Schramm A."/>
            <person name="Marshall I.P.G."/>
        </authorList>
    </citation>
    <scope>NUCLEOTIDE SEQUENCE</scope>
    <source>
        <strain evidence="1">Rat1</strain>
    </source>
</reference>
<dbReference type="EMBL" id="CP159373">
    <property type="protein sequence ID" value="XCN71295.1"/>
    <property type="molecule type" value="Genomic_DNA"/>
</dbReference>